<sequence>MTMTSNTFNNVTIHTYTAPENGALVNTHIIETEAHVIVVDTQFILPYAQEVKAFVEGLNKPIDKIIISHGHPDHWFGTAVFEGESVYAIQEVLDEIQETGQAAIERNKPVLGDLIPDKALVPTLVLEEGDFSIDGVTIRVTKVADTESGFITTLELVEEGVIITQDIVYNGVHLFVAQQQLENWKAVLADLNNRDWKLVLPGHGLPATQAVFKDMTDYLTLAEKTLAEVETFREYKETVMTHFPEHKGEVLIDLNEPFLGLK</sequence>
<dbReference type="Proteomes" id="UP000809081">
    <property type="component" value="Unassembled WGS sequence"/>
</dbReference>
<dbReference type="PANTHER" id="PTHR42951:SF4">
    <property type="entry name" value="ACYL-COENZYME A THIOESTERASE MBLAC2"/>
    <property type="match status" value="1"/>
</dbReference>
<accession>A0ABS2PN79</accession>
<organism evidence="2 3">
    <name type="scientific">Streptococcus saliviloxodontae</name>
    <dbReference type="NCBI Taxonomy" id="1349416"/>
    <lineage>
        <taxon>Bacteria</taxon>
        <taxon>Bacillati</taxon>
        <taxon>Bacillota</taxon>
        <taxon>Bacilli</taxon>
        <taxon>Lactobacillales</taxon>
        <taxon>Streptococcaceae</taxon>
        <taxon>Streptococcus</taxon>
    </lineage>
</organism>
<dbReference type="Gene3D" id="3.60.15.10">
    <property type="entry name" value="Ribonuclease Z/Hydroxyacylglutathione hydrolase-like"/>
    <property type="match status" value="1"/>
</dbReference>
<evidence type="ECO:0000259" key="1">
    <source>
        <dbReference type="SMART" id="SM00849"/>
    </source>
</evidence>
<dbReference type="InterPro" id="IPR001279">
    <property type="entry name" value="Metallo-B-lactamas"/>
</dbReference>
<dbReference type="SUPFAM" id="SSF56281">
    <property type="entry name" value="Metallo-hydrolase/oxidoreductase"/>
    <property type="match status" value="1"/>
</dbReference>
<protein>
    <submittedName>
        <fullName evidence="2">Glyoxylase-like metal-dependent hydrolase (Beta-lactamase superfamily II)</fullName>
    </submittedName>
</protein>
<dbReference type="InterPro" id="IPR050855">
    <property type="entry name" value="NDM-1-like"/>
</dbReference>
<evidence type="ECO:0000313" key="3">
    <source>
        <dbReference type="Proteomes" id="UP000809081"/>
    </source>
</evidence>
<proteinExistence type="predicted"/>
<dbReference type="InterPro" id="IPR036866">
    <property type="entry name" value="RibonucZ/Hydroxyglut_hydro"/>
</dbReference>
<dbReference type="Pfam" id="PF00753">
    <property type="entry name" value="Lactamase_B"/>
    <property type="match status" value="1"/>
</dbReference>
<reference evidence="2 3" key="1">
    <citation type="submission" date="2021-01" db="EMBL/GenBank/DDBJ databases">
        <title>Genomic Encyclopedia of Type Strains, Phase IV (KMG-IV): sequencing the most valuable type-strain genomes for metagenomic binning, comparative biology and taxonomic classification.</title>
        <authorList>
            <person name="Goeker M."/>
        </authorList>
    </citation>
    <scope>NUCLEOTIDE SEQUENCE [LARGE SCALE GENOMIC DNA]</scope>
    <source>
        <strain evidence="2 3">DSM 27513</strain>
    </source>
</reference>
<feature type="domain" description="Metallo-beta-lactamase" evidence="1">
    <location>
        <begin position="24"/>
        <end position="203"/>
    </location>
</feature>
<name>A0ABS2PN79_9STRE</name>
<keyword evidence="3" id="KW-1185">Reference proteome</keyword>
<dbReference type="SMART" id="SM00849">
    <property type="entry name" value="Lactamase_B"/>
    <property type="match status" value="1"/>
</dbReference>
<dbReference type="RefSeq" id="WP_205017754.1">
    <property type="nucleotide sequence ID" value="NZ_JAFBEI010000041.1"/>
</dbReference>
<dbReference type="EMBL" id="JAFBEI010000041">
    <property type="protein sequence ID" value="MBM7636892.1"/>
    <property type="molecule type" value="Genomic_DNA"/>
</dbReference>
<dbReference type="PANTHER" id="PTHR42951">
    <property type="entry name" value="METALLO-BETA-LACTAMASE DOMAIN-CONTAINING"/>
    <property type="match status" value="1"/>
</dbReference>
<evidence type="ECO:0000313" key="2">
    <source>
        <dbReference type="EMBL" id="MBM7636892.1"/>
    </source>
</evidence>
<gene>
    <name evidence="2" type="ORF">JOC31_001719</name>
</gene>
<comment type="caution">
    <text evidence="2">The sequence shown here is derived from an EMBL/GenBank/DDBJ whole genome shotgun (WGS) entry which is preliminary data.</text>
</comment>